<feature type="signal peptide" evidence="2">
    <location>
        <begin position="1"/>
        <end position="21"/>
    </location>
</feature>
<proteinExistence type="predicted"/>
<protein>
    <recommendedName>
        <fullName evidence="5">YD repeat-containing protein</fullName>
    </recommendedName>
</protein>
<evidence type="ECO:0000256" key="1">
    <source>
        <dbReference type="SAM" id="MobiDB-lite"/>
    </source>
</evidence>
<dbReference type="Proteomes" id="UP000255317">
    <property type="component" value="Unassembled WGS sequence"/>
</dbReference>
<evidence type="ECO:0008006" key="5">
    <source>
        <dbReference type="Google" id="ProtNLM"/>
    </source>
</evidence>
<keyword evidence="4" id="KW-1185">Reference proteome</keyword>
<dbReference type="RefSeq" id="WP_147278555.1">
    <property type="nucleotide sequence ID" value="NZ_QRAO01000005.1"/>
</dbReference>
<sequence>MKHITTLIVFLITLQSTCLFAQDTSKKLNHEPAVTITPHVESELPQLIIMPDTKPKISNNTEATFHYNFEGTFQEDTNDPLQKNVVIGPVLREPFIQKKEKSKQETSAATKKKLQHNIP</sequence>
<name>A0A370Q7I3_9FLAO</name>
<keyword evidence="2" id="KW-0732">Signal</keyword>
<gene>
    <name evidence="3" type="ORF">C8D94_105163</name>
</gene>
<evidence type="ECO:0000256" key="2">
    <source>
        <dbReference type="SAM" id="SignalP"/>
    </source>
</evidence>
<reference evidence="3 4" key="1">
    <citation type="submission" date="2018-07" db="EMBL/GenBank/DDBJ databases">
        <title>Genomic Encyclopedia of Type Strains, Phase IV (KMG-IV): sequencing the most valuable type-strain genomes for metagenomic binning, comparative biology and taxonomic classification.</title>
        <authorList>
            <person name="Goeker M."/>
        </authorList>
    </citation>
    <scope>NUCLEOTIDE SEQUENCE [LARGE SCALE GENOMIC DNA]</scope>
    <source>
        <strain evidence="3 4">DSM 101478</strain>
    </source>
</reference>
<organism evidence="3 4">
    <name type="scientific">Marinirhabdus gelatinilytica</name>
    <dbReference type="NCBI Taxonomy" id="1703343"/>
    <lineage>
        <taxon>Bacteria</taxon>
        <taxon>Pseudomonadati</taxon>
        <taxon>Bacteroidota</taxon>
        <taxon>Flavobacteriia</taxon>
        <taxon>Flavobacteriales</taxon>
        <taxon>Flavobacteriaceae</taxon>
    </lineage>
</organism>
<feature type="compositionally biased region" description="Basic residues" evidence="1">
    <location>
        <begin position="110"/>
        <end position="119"/>
    </location>
</feature>
<feature type="region of interest" description="Disordered" evidence="1">
    <location>
        <begin position="97"/>
        <end position="119"/>
    </location>
</feature>
<dbReference type="AlphaFoldDB" id="A0A370Q7I3"/>
<accession>A0A370Q7I3</accession>
<evidence type="ECO:0000313" key="4">
    <source>
        <dbReference type="Proteomes" id="UP000255317"/>
    </source>
</evidence>
<feature type="chain" id="PRO_5016951933" description="YD repeat-containing protein" evidence="2">
    <location>
        <begin position="22"/>
        <end position="119"/>
    </location>
</feature>
<dbReference type="EMBL" id="QRAO01000005">
    <property type="protein sequence ID" value="RDK84317.1"/>
    <property type="molecule type" value="Genomic_DNA"/>
</dbReference>
<evidence type="ECO:0000313" key="3">
    <source>
        <dbReference type="EMBL" id="RDK84317.1"/>
    </source>
</evidence>
<comment type="caution">
    <text evidence="3">The sequence shown here is derived from an EMBL/GenBank/DDBJ whole genome shotgun (WGS) entry which is preliminary data.</text>
</comment>